<dbReference type="InterPro" id="IPR050480">
    <property type="entry name" value="CysZ-like"/>
</dbReference>
<accession>A0ABW1GC34</accession>
<evidence type="ECO:0000256" key="4">
    <source>
        <dbReference type="ARBA" id="ARBA00022519"/>
    </source>
</evidence>
<feature type="compositionally biased region" description="Gly residues" evidence="10">
    <location>
        <begin position="252"/>
        <end position="263"/>
    </location>
</feature>
<reference evidence="13" key="1">
    <citation type="journal article" date="2019" name="Int. J. Syst. Evol. Microbiol.">
        <title>The Global Catalogue of Microorganisms (GCM) 10K type strain sequencing project: providing services to taxonomists for standard genome sequencing and annotation.</title>
        <authorList>
            <consortium name="The Broad Institute Genomics Platform"/>
            <consortium name="The Broad Institute Genome Sequencing Center for Infectious Disease"/>
            <person name="Wu L."/>
            <person name="Ma J."/>
        </authorList>
    </citation>
    <scope>NUCLEOTIDE SEQUENCE [LARGE SCALE GENOMIC DNA]</scope>
    <source>
        <strain evidence="13">JCM 4816</strain>
    </source>
</reference>
<feature type="transmembrane region" description="Helical" evidence="11">
    <location>
        <begin position="204"/>
        <end position="228"/>
    </location>
</feature>
<dbReference type="EMBL" id="JBHSQJ010000147">
    <property type="protein sequence ID" value="MFC5911147.1"/>
    <property type="molecule type" value="Genomic_DNA"/>
</dbReference>
<keyword evidence="9 11" id="KW-0472">Membrane</keyword>
<evidence type="ECO:0000256" key="5">
    <source>
        <dbReference type="ARBA" id="ARBA00022605"/>
    </source>
</evidence>
<dbReference type="Proteomes" id="UP001596174">
    <property type="component" value="Unassembled WGS sequence"/>
</dbReference>
<sequence length="284" mass="29719">MRDLGTGFAHLLKGQRWVVRHPRWWAFGLLPGLVALVLYLGAVVSLVAWSGDLARWATPFADGWNADGRGTLRVVVAVLLVCGGLLLAVVTFTAVTLVLGQPFYESLAERVERMEGGAPDAPRRSPAQQFGSAIRDGLASVLLAAGFGVLLFVAGFLPLVGQTVVPAIGVCVSGFFLTEQLAGVALDRRGLTFRQRVRLLRARLWLALGFGAPLALLFLVPFVAVVAMPGGVAGGTLLARELVPPAAPQGPGEQGPGQRGPGQRGQDDSDEPQGSPSAVTSSGE</sequence>
<protein>
    <submittedName>
        <fullName evidence="12">EI24 domain-containing protein</fullName>
    </submittedName>
</protein>
<evidence type="ECO:0000256" key="3">
    <source>
        <dbReference type="ARBA" id="ARBA00022475"/>
    </source>
</evidence>
<feature type="region of interest" description="Disordered" evidence="10">
    <location>
        <begin position="243"/>
        <end position="284"/>
    </location>
</feature>
<evidence type="ECO:0000256" key="2">
    <source>
        <dbReference type="ARBA" id="ARBA00022448"/>
    </source>
</evidence>
<name>A0ABW1GC34_9ACTN</name>
<feature type="transmembrane region" description="Helical" evidence="11">
    <location>
        <begin position="24"/>
        <end position="49"/>
    </location>
</feature>
<dbReference type="PANTHER" id="PTHR37468:SF1">
    <property type="entry name" value="SULFATE TRANSPORTER CYSZ"/>
    <property type="match status" value="1"/>
</dbReference>
<gene>
    <name evidence="12" type="ORF">ACFP3V_28565</name>
</gene>
<evidence type="ECO:0000256" key="8">
    <source>
        <dbReference type="ARBA" id="ARBA00023032"/>
    </source>
</evidence>
<keyword evidence="6 11" id="KW-0812">Transmembrane</keyword>
<evidence type="ECO:0000256" key="1">
    <source>
        <dbReference type="ARBA" id="ARBA00004141"/>
    </source>
</evidence>
<evidence type="ECO:0000256" key="9">
    <source>
        <dbReference type="ARBA" id="ARBA00023136"/>
    </source>
</evidence>
<keyword evidence="7 11" id="KW-1133">Transmembrane helix</keyword>
<feature type="compositionally biased region" description="Polar residues" evidence="10">
    <location>
        <begin position="272"/>
        <end position="284"/>
    </location>
</feature>
<keyword evidence="2" id="KW-0813">Transport</keyword>
<evidence type="ECO:0000256" key="10">
    <source>
        <dbReference type="SAM" id="MobiDB-lite"/>
    </source>
</evidence>
<evidence type="ECO:0000313" key="12">
    <source>
        <dbReference type="EMBL" id="MFC5911147.1"/>
    </source>
</evidence>
<keyword evidence="8" id="KW-0764">Sulfate transport</keyword>
<comment type="caution">
    <text evidence="12">The sequence shown here is derived from an EMBL/GenBank/DDBJ whole genome shotgun (WGS) entry which is preliminary data.</text>
</comment>
<evidence type="ECO:0000313" key="13">
    <source>
        <dbReference type="Proteomes" id="UP001596174"/>
    </source>
</evidence>
<comment type="subcellular location">
    <subcellularLocation>
        <location evidence="1">Membrane</location>
        <topology evidence="1">Multi-pass membrane protein</topology>
    </subcellularLocation>
</comment>
<evidence type="ECO:0000256" key="7">
    <source>
        <dbReference type="ARBA" id="ARBA00022989"/>
    </source>
</evidence>
<feature type="transmembrane region" description="Helical" evidence="11">
    <location>
        <begin position="74"/>
        <end position="100"/>
    </location>
</feature>
<evidence type="ECO:0000256" key="11">
    <source>
        <dbReference type="SAM" id="Phobius"/>
    </source>
</evidence>
<keyword evidence="5" id="KW-0028">Amino-acid biosynthesis</keyword>
<dbReference type="Pfam" id="PF07264">
    <property type="entry name" value="EI24"/>
    <property type="match status" value="1"/>
</dbReference>
<keyword evidence="3" id="KW-1003">Cell membrane</keyword>
<dbReference type="InterPro" id="IPR059112">
    <property type="entry name" value="CysZ/EI24"/>
</dbReference>
<feature type="transmembrane region" description="Helical" evidence="11">
    <location>
        <begin position="138"/>
        <end position="157"/>
    </location>
</feature>
<keyword evidence="13" id="KW-1185">Reference proteome</keyword>
<dbReference type="PANTHER" id="PTHR37468">
    <property type="entry name" value="SULFATE TRANSPORTER CYSZ"/>
    <property type="match status" value="1"/>
</dbReference>
<evidence type="ECO:0000256" key="6">
    <source>
        <dbReference type="ARBA" id="ARBA00022692"/>
    </source>
</evidence>
<organism evidence="12 13">
    <name type="scientific">Streptacidiphilus monticola</name>
    <dbReference type="NCBI Taxonomy" id="2161674"/>
    <lineage>
        <taxon>Bacteria</taxon>
        <taxon>Bacillati</taxon>
        <taxon>Actinomycetota</taxon>
        <taxon>Actinomycetes</taxon>
        <taxon>Kitasatosporales</taxon>
        <taxon>Streptomycetaceae</taxon>
        <taxon>Streptacidiphilus</taxon>
    </lineage>
</organism>
<proteinExistence type="predicted"/>
<feature type="transmembrane region" description="Helical" evidence="11">
    <location>
        <begin position="163"/>
        <end position="184"/>
    </location>
</feature>
<dbReference type="RefSeq" id="WP_380589591.1">
    <property type="nucleotide sequence ID" value="NZ_JBHSQJ010000147.1"/>
</dbReference>
<keyword evidence="4" id="KW-0997">Cell inner membrane</keyword>